<accession>A0A445LI60</accession>
<dbReference type="InterPro" id="IPR036869">
    <property type="entry name" value="J_dom_sf"/>
</dbReference>
<feature type="domain" description="J" evidence="7">
    <location>
        <begin position="178"/>
        <end position="243"/>
    </location>
</feature>
<dbReference type="CDD" id="cd06257">
    <property type="entry name" value="DnaJ"/>
    <property type="match status" value="1"/>
</dbReference>
<reference evidence="8 9" key="1">
    <citation type="submission" date="2018-09" db="EMBL/GenBank/DDBJ databases">
        <title>A high-quality reference genome of wild soybean provides a powerful tool to mine soybean genomes.</title>
        <authorList>
            <person name="Xie M."/>
            <person name="Chung C.Y.L."/>
            <person name="Li M.-W."/>
            <person name="Wong F.-L."/>
            <person name="Chan T.-F."/>
            <person name="Lam H.-M."/>
        </authorList>
    </citation>
    <scope>NUCLEOTIDE SEQUENCE [LARGE SCALE GENOMIC DNA]</scope>
    <source>
        <strain evidence="9">cv. W05</strain>
        <tissue evidence="8">Hypocotyl of etiolated seedlings</tissue>
    </source>
</reference>
<evidence type="ECO:0000313" key="8">
    <source>
        <dbReference type="EMBL" id="RZC22918.1"/>
    </source>
</evidence>
<dbReference type="PANTHER" id="PTHR44298">
    <property type="entry name" value="DNAJ HOMOLOG SUBFAMILY B MEMBER 11"/>
    <property type="match status" value="1"/>
</dbReference>
<dbReference type="EMBL" id="QZWG01000002">
    <property type="protein sequence ID" value="RZC22918.1"/>
    <property type="molecule type" value="Genomic_DNA"/>
</dbReference>
<dbReference type="CDD" id="cd10747">
    <property type="entry name" value="DnaJ_C"/>
    <property type="match status" value="1"/>
</dbReference>
<keyword evidence="2" id="KW-0732">Signal</keyword>
<evidence type="ECO:0000259" key="7">
    <source>
        <dbReference type="PROSITE" id="PS50076"/>
    </source>
</evidence>
<evidence type="ECO:0000256" key="1">
    <source>
        <dbReference type="ARBA" id="ARBA00004240"/>
    </source>
</evidence>
<dbReference type="PRINTS" id="PR00625">
    <property type="entry name" value="JDOMAIN"/>
</dbReference>
<proteinExistence type="predicted"/>
<name>A0A445LI60_GLYSO</name>
<dbReference type="InterPro" id="IPR002939">
    <property type="entry name" value="DnaJ_C"/>
</dbReference>
<dbReference type="PROSITE" id="PS00636">
    <property type="entry name" value="DNAJ_1"/>
    <property type="match status" value="1"/>
</dbReference>
<evidence type="ECO:0000256" key="6">
    <source>
        <dbReference type="ARBA" id="ARBA00078644"/>
    </source>
</evidence>
<dbReference type="InterPro" id="IPR018253">
    <property type="entry name" value="DnaJ_domain_CS"/>
</dbReference>
<gene>
    <name evidence="8" type="ORF">D0Y65_002665</name>
</gene>
<dbReference type="PROSITE" id="PS50076">
    <property type="entry name" value="DNAJ_2"/>
    <property type="match status" value="1"/>
</dbReference>
<keyword evidence="3" id="KW-0256">Endoplasmic reticulum</keyword>
<keyword evidence="4" id="KW-0143">Chaperone</keyword>
<dbReference type="SMART" id="SM00271">
    <property type="entry name" value="DnaJ"/>
    <property type="match status" value="1"/>
</dbReference>
<comment type="caution">
    <text evidence="8">The sequence shown here is derived from an EMBL/GenBank/DDBJ whole genome shotgun (WGS) entry which is preliminary data.</text>
</comment>
<dbReference type="GO" id="GO:0051082">
    <property type="term" value="F:unfolded protein binding"/>
    <property type="evidence" value="ECO:0007669"/>
    <property type="project" value="InterPro"/>
</dbReference>
<dbReference type="FunFam" id="1.10.287.110:FF:000062">
    <property type="entry name" value="DnaJ protein ERDJ3B"/>
    <property type="match status" value="1"/>
</dbReference>
<dbReference type="InterPro" id="IPR008971">
    <property type="entry name" value="HSP40/DnaJ_pept-bd"/>
</dbReference>
<dbReference type="Pfam" id="PF01556">
    <property type="entry name" value="DnaJ_C"/>
    <property type="match status" value="1"/>
</dbReference>
<comment type="subcellular location">
    <subcellularLocation>
        <location evidence="1">Endoplasmic reticulum</location>
    </subcellularLocation>
</comment>
<sequence length="498" mass="56926">MGERVWIFCMTLGFLRNRWLLRCLGWIFMMWGIQSKTFGRKMVGGWRSFNYTLLPDDVKQNILTLCPKFVPSMPDVWIWNWNTSAGSGLDILQGGMGDTSLLGWLRRKVYQHGIIISIVIWNAWCARDRLIFENQARNLLWGVFAFRSNFPPMASPRANLLFLLWLLCYSLYAIAGKSYYDVLEIPKGASEEQIKRAYRKLALKYHPDKNPGNQEANKRFAEINNAYEVLSDSERRSIYDRYGEEGLKQHAAGGGRGGGGMGMEFQDIFASFFGGGPMEEEERIVKGDDVLVELDATLEDLYMGGSLKVWREKNVLKPASGKRLCNCRNELYHKQIGPGMFQQFTEQVCDKCPNVKYERDGHFITVDIEKGMQDGQEVLFFEDGEPIIDGESGDLRIRIRTAPHDLFRREGNDLHTTVTITLVQALVGFEKTVKHLDEHLVDISTKGITNPKQVRKFKGEGMPLHMSTKKGDLYVTFEVLFPNSLTEEQKTNIIAIID</sequence>
<dbReference type="AlphaFoldDB" id="A0A445LI60"/>
<keyword evidence="9" id="KW-1185">Reference proteome</keyword>
<dbReference type="InterPro" id="IPR001623">
    <property type="entry name" value="DnaJ_domain"/>
</dbReference>
<evidence type="ECO:0000313" key="9">
    <source>
        <dbReference type="Proteomes" id="UP000289340"/>
    </source>
</evidence>
<dbReference type="GO" id="GO:0006457">
    <property type="term" value="P:protein folding"/>
    <property type="evidence" value="ECO:0007669"/>
    <property type="project" value="InterPro"/>
</dbReference>
<evidence type="ECO:0000256" key="2">
    <source>
        <dbReference type="ARBA" id="ARBA00022729"/>
    </source>
</evidence>
<evidence type="ECO:0000256" key="4">
    <source>
        <dbReference type="ARBA" id="ARBA00023186"/>
    </source>
</evidence>
<evidence type="ECO:0000256" key="3">
    <source>
        <dbReference type="ARBA" id="ARBA00022824"/>
    </source>
</evidence>
<dbReference type="FunFam" id="2.60.260.20:FF:000013">
    <property type="entry name" value="DnaJ subfamily B member 11"/>
    <property type="match status" value="1"/>
</dbReference>
<protein>
    <recommendedName>
        <fullName evidence="5">DnaJ protein ERDJ3B</fullName>
    </recommendedName>
    <alternativeName>
        <fullName evidence="6">Endoplasmic reticulum dnaJ domain-containing protein 3B</fullName>
    </alternativeName>
</protein>
<dbReference type="Gene3D" id="2.60.260.20">
    <property type="entry name" value="Urease metallochaperone UreE, N-terminal domain"/>
    <property type="match status" value="2"/>
</dbReference>
<dbReference type="SUPFAM" id="SSF46565">
    <property type="entry name" value="Chaperone J-domain"/>
    <property type="match status" value="1"/>
</dbReference>
<organism evidence="8 9">
    <name type="scientific">Glycine soja</name>
    <name type="common">Wild soybean</name>
    <dbReference type="NCBI Taxonomy" id="3848"/>
    <lineage>
        <taxon>Eukaryota</taxon>
        <taxon>Viridiplantae</taxon>
        <taxon>Streptophyta</taxon>
        <taxon>Embryophyta</taxon>
        <taxon>Tracheophyta</taxon>
        <taxon>Spermatophyta</taxon>
        <taxon>Magnoliopsida</taxon>
        <taxon>eudicotyledons</taxon>
        <taxon>Gunneridae</taxon>
        <taxon>Pentapetalae</taxon>
        <taxon>rosids</taxon>
        <taxon>fabids</taxon>
        <taxon>Fabales</taxon>
        <taxon>Fabaceae</taxon>
        <taxon>Papilionoideae</taxon>
        <taxon>50 kb inversion clade</taxon>
        <taxon>NPAAA clade</taxon>
        <taxon>indigoferoid/millettioid clade</taxon>
        <taxon>Phaseoleae</taxon>
        <taxon>Glycine</taxon>
        <taxon>Glycine subgen. Soja</taxon>
    </lineage>
</organism>
<dbReference type="SUPFAM" id="SSF49493">
    <property type="entry name" value="HSP40/DnaJ peptide-binding domain"/>
    <property type="match status" value="2"/>
</dbReference>
<dbReference type="InterPro" id="IPR051736">
    <property type="entry name" value="DnaJ-B11-like"/>
</dbReference>
<dbReference type="GO" id="GO:0005788">
    <property type="term" value="C:endoplasmic reticulum lumen"/>
    <property type="evidence" value="ECO:0007669"/>
    <property type="project" value="UniProtKB-ARBA"/>
</dbReference>
<dbReference type="Proteomes" id="UP000289340">
    <property type="component" value="Chromosome 2"/>
</dbReference>
<dbReference type="PANTHER" id="PTHR44298:SF1">
    <property type="entry name" value="DNAJ HOMOLOG SUBFAMILY B MEMBER 11"/>
    <property type="match status" value="1"/>
</dbReference>
<dbReference type="Pfam" id="PF00226">
    <property type="entry name" value="DnaJ"/>
    <property type="match status" value="1"/>
</dbReference>
<dbReference type="Gene3D" id="1.10.287.110">
    <property type="entry name" value="DnaJ domain"/>
    <property type="match status" value="1"/>
</dbReference>
<evidence type="ECO:0000256" key="5">
    <source>
        <dbReference type="ARBA" id="ARBA00069679"/>
    </source>
</evidence>